<dbReference type="InterPro" id="IPR007361">
    <property type="entry name" value="DUF427"/>
</dbReference>
<accession>A0A3N5DBR3</accession>
<dbReference type="Proteomes" id="UP000275232">
    <property type="component" value="Unassembled WGS sequence"/>
</dbReference>
<keyword evidence="3" id="KW-1185">Reference proteome</keyword>
<dbReference type="PANTHER" id="PTHR34310:SF5">
    <property type="entry name" value="DUF427 DOMAIN PROTEIN (AFU_ORTHOLOGUE AFUA_3G02220)"/>
    <property type="match status" value="1"/>
</dbReference>
<evidence type="ECO:0000313" key="2">
    <source>
        <dbReference type="EMBL" id="RPF72208.1"/>
    </source>
</evidence>
<evidence type="ECO:0000259" key="1">
    <source>
        <dbReference type="Pfam" id="PF04248"/>
    </source>
</evidence>
<dbReference type="AlphaFoldDB" id="A0A3N5DBR3"/>
<sequence length="97" mass="10765">MGQVTARWNGVELVRSDDTIVVEGNHYFPPADVDRSLLVDSDTTTTCPWKGEASYFSVVANGDVNTDAAWVYRDPKPDAETIRDRIAFWKGVDVSAE</sequence>
<dbReference type="PANTHER" id="PTHR34310">
    <property type="entry name" value="DUF427 DOMAIN PROTEIN (AFU_ORTHOLOGUE AFUA_3G02220)"/>
    <property type="match status" value="1"/>
</dbReference>
<feature type="domain" description="DUF427" evidence="1">
    <location>
        <begin position="4"/>
        <end position="90"/>
    </location>
</feature>
<dbReference type="Gene3D" id="2.170.150.40">
    <property type="entry name" value="Domain of unknown function (DUF427)"/>
    <property type="match status" value="1"/>
</dbReference>
<dbReference type="RefSeq" id="WP_123881400.1">
    <property type="nucleotide sequence ID" value="NZ_RPFZ01000001.1"/>
</dbReference>
<dbReference type="Pfam" id="PF04248">
    <property type="entry name" value="NTP_transf_9"/>
    <property type="match status" value="1"/>
</dbReference>
<name>A0A3N5DBR3_9SPHN</name>
<organism evidence="2 3">
    <name type="scientific">Aurantiacibacter spongiae</name>
    <dbReference type="NCBI Taxonomy" id="2488860"/>
    <lineage>
        <taxon>Bacteria</taxon>
        <taxon>Pseudomonadati</taxon>
        <taxon>Pseudomonadota</taxon>
        <taxon>Alphaproteobacteria</taxon>
        <taxon>Sphingomonadales</taxon>
        <taxon>Erythrobacteraceae</taxon>
        <taxon>Aurantiacibacter</taxon>
    </lineage>
</organism>
<reference evidence="2 3" key="1">
    <citation type="submission" date="2018-11" db="EMBL/GenBank/DDBJ databases">
        <title>Erythrobacter spongiae sp. nov., isolated from a marine sponge.</title>
        <authorList>
            <person name="Zhuang L."/>
            <person name="Luo L."/>
        </authorList>
    </citation>
    <scope>NUCLEOTIDE SEQUENCE [LARGE SCALE GENOMIC DNA]</scope>
    <source>
        <strain evidence="2 3">HN-E23</strain>
    </source>
</reference>
<dbReference type="InterPro" id="IPR038694">
    <property type="entry name" value="DUF427_sf"/>
</dbReference>
<dbReference type="EMBL" id="RPFZ01000001">
    <property type="protein sequence ID" value="RPF72208.1"/>
    <property type="molecule type" value="Genomic_DNA"/>
</dbReference>
<evidence type="ECO:0000313" key="3">
    <source>
        <dbReference type="Proteomes" id="UP000275232"/>
    </source>
</evidence>
<dbReference type="OrthoDB" id="9815163at2"/>
<comment type="caution">
    <text evidence="2">The sequence shown here is derived from an EMBL/GenBank/DDBJ whole genome shotgun (WGS) entry which is preliminary data.</text>
</comment>
<protein>
    <submittedName>
        <fullName evidence="2">DUF427 domain-containing protein</fullName>
    </submittedName>
</protein>
<proteinExistence type="predicted"/>
<gene>
    <name evidence="2" type="ORF">EG799_11685</name>
</gene>